<reference evidence="1 2" key="1">
    <citation type="journal article" date="2021" name="Commun. Biol.">
        <title>The genome of Shorea leprosula (Dipterocarpaceae) highlights the ecological relevance of drought in aseasonal tropical rainforests.</title>
        <authorList>
            <person name="Ng K.K.S."/>
            <person name="Kobayashi M.J."/>
            <person name="Fawcett J.A."/>
            <person name="Hatakeyama M."/>
            <person name="Paape T."/>
            <person name="Ng C.H."/>
            <person name="Ang C.C."/>
            <person name="Tnah L.H."/>
            <person name="Lee C.T."/>
            <person name="Nishiyama T."/>
            <person name="Sese J."/>
            <person name="O'Brien M.J."/>
            <person name="Copetti D."/>
            <person name="Mohd Noor M.I."/>
            <person name="Ong R.C."/>
            <person name="Putra M."/>
            <person name="Sireger I.Z."/>
            <person name="Indrioko S."/>
            <person name="Kosugi Y."/>
            <person name="Izuno A."/>
            <person name="Isagi Y."/>
            <person name="Lee S.L."/>
            <person name="Shimizu K.K."/>
        </authorList>
    </citation>
    <scope>NUCLEOTIDE SEQUENCE [LARGE SCALE GENOMIC DNA]</scope>
    <source>
        <strain evidence="1">214</strain>
    </source>
</reference>
<sequence>MFLEIQLLHSSSEIFKLLCLPGHCGLHGVPSPYQRLIRSSAHLSLEASSGSF</sequence>
<comment type="caution">
    <text evidence="1">The sequence shown here is derived from an EMBL/GenBank/DDBJ whole genome shotgun (WGS) entry which is preliminary data.</text>
</comment>
<evidence type="ECO:0000313" key="1">
    <source>
        <dbReference type="EMBL" id="GKU93128.1"/>
    </source>
</evidence>
<dbReference type="Proteomes" id="UP001054252">
    <property type="component" value="Unassembled WGS sequence"/>
</dbReference>
<dbReference type="EMBL" id="BPVZ01000006">
    <property type="protein sequence ID" value="GKU93128.1"/>
    <property type="molecule type" value="Genomic_DNA"/>
</dbReference>
<keyword evidence="2" id="KW-1185">Reference proteome</keyword>
<name>A0AAV5HW79_9ROSI</name>
<accession>A0AAV5HW79</accession>
<organism evidence="1 2">
    <name type="scientific">Rubroshorea leprosula</name>
    <dbReference type="NCBI Taxonomy" id="152421"/>
    <lineage>
        <taxon>Eukaryota</taxon>
        <taxon>Viridiplantae</taxon>
        <taxon>Streptophyta</taxon>
        <taxon>Embryophyta</taxon>
        <taxon>Tracheophyta</taxon>
        <taxon>Spermatophyta</taxon>
        <taxon>Magnoliopsida</taxon>
        <taxon>eudicotyledons</taxon>
        <taxon>Gunneridae</taxon>
        <taxon>Pentapetalae</taxon>
        <taxon>rosids</taxon>
        <taxon>malvids</taxon>
        <taxon>Malvales</taxon>
        <taxon>Dipterocarpaceae</taxon>
        <taxon>Rubroshorea</taxon>
    </lineage>
</organism>
<protein>
    <submittedName>
        <fullName evidence="1">Uncharacterized protein</fullName>
    </submittedName>
</protein>
<dbReference type="AlphaFoldDB" id="A0AAV5HW79"/>
<evidence type="ECO:0000313" key="2">
    <source>
        <dbReference type="Proteomes" id="UP001054252"/>
    </source>
</evidence>
<gene>
    <name evidence="1" type="ORF">SLEP1_g6754</name>
</gene>
<proteinExistence type="predicted"/>